<keyword evidence="1" id="KW-1133">Transmembrane helix</keyword>
<keyword evidence="3" id="KW-1185">Reference proteome</keyword>
<evidence type="ECO:0008006" key="4">
    <source>
        <dbReference type="Google" id="ProtNLM"/>
    </source>
</evidence>
<comment type="caution">
    <text evidence="2">The sequence shown here is derived from an EMBL/GenBank/DDBJ whole genome shotgun (WGS) entry which is preliminary data.</text>
</comment>
<protein>
    <recommendedName>
        <fullName evidence="4">DDE Tnp4 domain-containing protein</fullName>
    </recommendedName>
</protein>
<dbReference type="EMBL" id="JBJQOH010000003">
    <property type="protein sequence ID" value="KAL3691366.1"/>
    <property type="molecule type" value="Genomic_DNA"/>
</dbReference>
<organism evidence="2 3">
    <name type="scientific">Riccia sorocarpa</name>
    <dbReference type="NCBI Taxonomy" id="122646"/>
    <lineage>
        <taxon>Eukaryota</taxon>
        <taxon>Viridiplantae</taxon>
        <taxon>Streptophyta</taxon>
        <taxon>Embryophyta</taxon>
        <taxon>Marchantiophyta</taxon>
        <taxon>Marchantiopsida</taxon>
        <taxon>Marchantiidae</taxon>
        <taxon>Marchantiales</taxon>
        <taxon>Ricciaceae</taxon>
        <taxon>Riccia</taxon>
    </lineage>
</organism>
<gene>
    <name evidence="2" type="ORF">R1sor_005017</name>
</gene>
<evidence type="ECO:0000313" key="2">
    <source>
        <dbReference type="EMBL" id="KAL3691366.1"/>
    </source>
</evidence>
<name>A0ABD3HKC5_9MARC</name>
<sequence length="83" mass="9401">MRWLVCRINGGYRLRPYLLGDSGYAISPWLIILVFAVFPAHRDAAALQRIPCFRVSNEASHNMSDSDVGKETRLQLGQFLALH</sequence>
<dbReference type="Proteomes" id="UP001633002">
    <property type="component" value="Unassembled WGS sequence"/>
</dbReference>
<accession>A0ABD3HKC5</accession>
<dbReference type="AlphaFoldDB" id="A0ABD3HKC5"/>
<keyword evidence="1" id="KW-0812">Transmembrane</keyword>
<keyword evidence="1" id="KW-0472">Membrane</keyword>
<evidence type="ECO:0000256" key="1">
    <source>
        <dbReference type="SAM" id="Phobius"/>
    </source>
</evidence>
<evidence type="ECO:0000313" key="3">
    <source>
        <dbReference type="Proteomes" id="UP001633002"/>
    </source>
</evidence>
<reference evidence="2 3" key="1">
    <citation type="submission" date="2024-09" db="EMBL/GenBank/DDBJ databases">
        <title>Chromosome-scale assembly of Riccia sorocarpa.</title>
        <authorList>
            <person name="Paukszto L."/>
        </authorList>
    </citation>
    <scope>NUCLEOTIDE SEQUENCE [LARGE SCALE GENOMIC DNA]</scope>
    <source>
        <strain evidence="2">LP-2024</strain>
        <tissue evidence="2">Aerial parts of the thallus</tissue>
    </source>
</reference>
<proteinExistence type="predicted"/>
<feature type="transmembrane region" description="Helical" evidence="1">
    <location>
        <begin position="22"/>
        <end position="40"/>
    </location>
</feature>